<reference evidence="8 9" key="1">
    <citation type="submission" date="2024-01" db="EMBL/GenBank/DDBJ databases">
        <title>Genome assemblies of Stephania.</title>
        <authorList>
            <person name="Yang L."/>
        </authorList>
    </citation>
    <scope>NUCLEOTIDE SEQUENCE [LARGE SCALE GENOMIC DNA]</scope>
    <source>
        <strain evidence="8">YNDBR</strain>
        <tissue evidence="8">Leaf</tissue>
    </source>
</reference>
<feature type="compositionally biased region" description="Basic and acidic residues" evidence="6">
    <location>
        <begin position="106"/>
        <end position="126"/>
    </location>
</feature>
<keyword evidence="9" id="KW-1185">Reference proteome</keyword>
<evidence type="ECO:0000256" key="2">
    <source>
        <dbReference type="ARBA" id="ARBA00023015"/>
    </source>
</evidence>
<dbReference type="PROSITE" id="PS50811">
    <property type="entry name" value="WRKY"/>
    <property type="match status" value="1"/>
</dbReference>
<evidence type="ECO:0000256" key="3">
    <source>
        <dbReference type="ARBA" id="ARBA00023125"/>
    </source>
</evidence>
<proteinExistence type="predicted"/>
<dbReference type="InterPro" id="IPR003657">
    <property type="entry name" value="WRKY_dom"/>
</dbReference>
<dbReference type="InterPro" id="IPR044810">
    <property type="entry name" value="WRKY_plant"/>
</dbReference>
<feature type="region of interest" description="Disordered" evidence="6">
    <location>
        <begin position="92"/>
        <end position="135"/>
    </location>
</feature>
<comment type="subcellular location">
    <subcellularLocation>
        <location evidence="1">Nucleus</location>
    </subcellularLocation>
</comment>
<sequence length="352" mass="39080">MSELRELGTNKALHFIHDMEYCSSQASPEAAHQSSVGRAKEELIIGRDTMSELQTLLRKPPGERGSSEVVLTNKVLLAIDNALSILDSGDRKFSDVQVGSPSSVDQKVEDPAGEKRKNPASKDRRGGYKRRKAAQTWTKLTATQVDDGFAWRKYGQKEILNAKHPRNYFRCTHKHDQGCQATKQVQITEEEPPMYRTIYMGHHTCRDTIRAPQLVSDSDSYPDDSTCLLNFQSSDASPTTRKQGYGAIFTSLISRANVKPESDLTAHVLLRSSEYITVQSPDLTSFESSGPSNTLAGTTSGSEYGDVISGVYSSCNTASSDDHQSLNMDDFFVAHDFEDFQFDEELHQCMGT</sequence>
<protein>
    <recommendedName>
        <fullName evidence="7">WRKY domain-containing protein</fullName>
    </recommendedName>
</protein>
<dbReference type="Pfam" id="PF03106">
    <property type="entry name" value="WRKY"/>
    <property type="match status" value="1"/>
</dbReference>
<evidence type="ECO:0000256" key="5">
    <source>
        <dbReference type="ARBA" id="ARBA00023242"/>
    </source>
</evidence>
<keyword evidence="4" id="KW-0804">Transcription</keyword>
<dbReference type="GO" id="GO:0043565">
    <property type="term" value="F:sequence-specific DNA binding"/>
    <property type="evidence" value="ECO:0007669"/>
    <property type="project" value="InterPro"/>
</dbReference>
<accession>A0AAP0Q4Y3</accession>
<organism evidence="8 9">
    <name type="scientific">Stephania yunnanensis</name>
    <dbReference type="NCBI Taxonomy" id="152371"/>
    <lineage>
        <taxon>Eukaryota</taxon>
        <taxon>Viridiplantae</taxon>
        <taxon>Streptophyta</taxon>
        <taxon>Embryophyta</taxon>
        <taxon>Tracheophyta</taxon>
        <taxon>Spermatophyta</taxon>
        <taxon>Magnoliopsida</taxon>
        <taxon>Ranunculales</taxon>
        <taxon>Menispermaceae</taxon>
        <taxon>Menispermoideae</taxon>
        <taxon>Cissampelideae</taxon>
        <taxon>Stephania</taxon>
    </lineage>
</organism>
<comment type="caution">
    <text evidence="8">The sequence shown here is derived from an EMBL/GenBank/DDBJ whole genome shotgun (WGS) entry which is preliminary data.</text>
</comment>
<dbReference type="SUPFAM" id="SSF118290">
    <property type="entry name" value="WRKY DNA-binding domain"/>
    <property type="match status" value="1"/>
</dbReference>
<dbReference type="Gene3D" id="2.20.25.80">
    <property type="entry name" value="WRKY domain"/>
    <property type="match status" value="1"/>
</dbReference>
<keyword evidence="3" id="KW-0238">DNA-binding</keyword>
<dbReference type="GO" id="GO:0003700">
    <property type="term" value="F:DNA-binding transcription factor activity"/>
    <property type="evidence" value="ECO:0007669"/>
    <property type="project" value="InterPro"/>
</dbReference>
<dbReference type="EMBL" id="JBBNAF010000001">
    <property type="protein sequence ID" value="KAK9167902.1"/>
    <property type="molecule type" value="Genomic_DNA"/>
</dbReference>
<feature type="domain" description="WRKY" evidence="7">
    <location>
        <begin position="146"/>
        <end position="203"/>
    </location>
</feature>
<dbReference type="GO" id="GO:0005634">
    <property type="term" value="C:nucleus"/>
    <property type="evidence" value="ECO:0007669"/>
    <property type="project" value="UniProtKB-SubCell"/>
</dbReference>
<dbReference type="InterPro" id="IPR036576">
    <property type="entry name" value="WRKY_dom_sf"/>
</dbReference>
<keyword evidence="2" id="KW-0805">Transcription regulation</keyword>
<evidence type="ECO:0000256" key="4">
    <source>
        <dbReference type="ARBA" id="ARBA00023163"/>
    </source>
</evidence>
<evidence type="ECO:0000313" key="8">
    <source>
        <dbReference type="EMBL" id="KAK9167902.1"/>
    </source>
</evidence>
<gene>
    <name evidence="8" type="ORF">Syun_000042</name>
</gene>
<dbReference type="Proteomes" id="UP001420932">
    <property type="component" value="Unassembled WGS sequence"/>
</dbReference>
<evidence type="ECO:0000313" key="9">
    <source>
        <dbReference type="Proteomes" id="UP001420932"/>
    </source>
</evidence>
<dbReference type="PANTHER" id="PTHR31282">
    <property type="entry name" value="WRKY TRANSCRIPTION FACTOR 21-RELATED"/>
    <property type="match status" value="1"/>
</dbReference>
<evidence type="ECO:0000259" key="7">
    <source>
        <dbReference type="PROSITE" id="PS50811"/>
    </source>
</evidence>
<dbReference type="SMART" id="SM00774">
    <property type="entry name" value="WRKY"/>
    <property type="match status" value="1"/>
</dbReference>
<evidence type="ECO:0000256" key="6">
    <source>
        <dbReference type="SAM" id="MobiDB-lite"/>
    </source>
</evidence>
<name>A0AAP0Q4Y3_9MAGN</name>
<evidence type="ECO:0000256" key="1">
    <source>
        <dbReference type="ARBA" id="ARBA00004123"/>
    </source>
</evidence>
<dbReference type="AlphaFoldDB" id="A0AAP0Q4Y3"/>
<keyword evidence="5" id="KW-0539">Nucleus</keyword>